<name>A0A5N5WND1_9EURO</name>
<feature type="domain" description="Rhodopsin" evidence="2">
    <location>
        <begin position="8"/>
        <end position="114"/>
    </location>
</feature>
<evidence type="ECO:0000313" key="3">
    <source>
        <dbReference type="EMBL" id="KAB8068804.1"/>
    </source>
</evidence>
<dbReference type="InterPro" id="IPR049326">
    <property type="entry name" value="Rhodopsin_dom_fungi"/>
</dbReference>
<dbReference type="PANTHER" id="PTHR38794:SF2">
    <property type="entry name" value="INTEGRAL MEMBRANE PROTEIN"/>
    <property type="match status" value="1"/>
</dbReference>
<sequence>MTVFIRNITLASRDRILAHIAQGCSIVFAVIALFGSAFQCHLPRTWDYLHGTCIDTVTWTTFIALTSAITDIIILIQAILLVGHVQTAWKKKIMFASIVLPRILYVFGLVYGTRTMVLASNASGEWESAGHSSEIRMIQETRTWTMMEG</sequence>
<dbReference type="Pfam" id="PF20684">
    <property type="entry name" value="Fung_rhodopsin"/>
    <property type="match status" value="1"/>
</dbReference>
<reference evidence="3 4" key="1">
    <citation type="submission" date="2019-04" db="EMBL/GenBank/DDBJ databases">
        <title>Friends and foes A comparative genomics study of 23 Aspergillus species from section Flavi.</title>
        <authorList>
            <consortium name="DOE Joint Genome Institute"/>
            <person name="Kjaerbolling I."/>
            <person name="Vesth T."/>
            <person name="Frisvad J.C."/>
            <person name="Nybo J.L."/>
            <person name="Theobald S."/>
            <person name="Kildgaard S."/>
            <person name="Isbrandt T."/>
            <person name="Kuo A."/>
            <person name="Sato A."/>
            <person name="Lyhne E.K."/>
            <person name="Kogle M.E."/>
            <person name="Wiebenga A."/>
            <person name="Kun R.S."/>
            <person name="Lubbers R.J."/>
            <person name="Makela M.R."/>
            <person name="Barry K."/>
            <person name="Chovatia M."/>
            <person name="Clum A."/>
            <person name="Daum C."/>
            <person name="Haridas S."/>
            <person name="He G."/>
            <person name="LaButti K."/>
            <person name="Lipzen A."/>
            <person name="Mondo S."/>
            <person name="Riley R."/>
            <person name="Salamov A."/>
            <person name="Simmons B.A."/>
            <person name="Magnuson J.K."/>
            <person name="Henrissat B."/>
            <person name="Mortensen U.H."/>
            <person name="Larsen T.O."/>
            <person name="Devries R.P."/>
            <person name="Grigoriev I.V."/>
            <person name="Machida M."/>
            <person name="Baker S.E."/>
            <person name="Andersen M.R."/>
        </authorList>
    </citation>
    <scope>NUCLEOTIDE SEQUENCE [LARGE SCALE GENOMIC DNA]</scope>
    <source>
        <strain evidence="3 4">CBS 151.66</strain>
    </source>
</reference>
<dbReference type="AlphaFoldDB" id="A0A5N5WND1"/>
<evidence type="ECO:0000259" key="2">
    <source>
        <dbReference type="Pfam" id="PF20684"/>
    </source>
</evidence>
<dbReference type="EMBL" id="ML732372">
    <property type="protein sequence ID" value="KAB8068804.1"/>
    <property type="molecule type" value="Genomic_DNA"/>
</dbReference>
<protein>
    <recommendedName>
        <fullName evidence="2">Rhodopsin domain-containing protein</fullName>
    </recommendedName>
</protein>
<keyword evidence="4" id="KW-1185">Reference proteome</keyword>
<dbReference type="OrthoDB" id="3918601at2759"/>
<keyword evidence="1" id="KW-0472">Membrane</keyword>
<accession>A0A5N5WND1</accession>
<feature type="transmembrane region" description="Helical" evidence="1">
    <location>
        <begin position="16"/>
        <end position="38"/>
    </location>
</feature>
<keyword evidence="1" id="KW-0812">Transmembrane</keyword>
<feature type="transmembrane region" description="Helical" evidence="1">
    <location>
        <begin position="58"/>
        <end position="81"/>
    </location>
</feature>
<gene>
    <name evidence="3" type="ORF">BDV29DRAFT_183890</name>
</gene>
<feature type="transmembrane region" description="Helical" evidence="1">
    <location>
        <begin position="93"/>
        <end position="111"/>
    </location>
</feature>
<dbReference type="PANTHER" id="PTHR38794">
    <property type="entry name" value="INTEGRAL MEMBRANE PROTEIN"/>
    <property type="match status" value="1"/>
</dbReference>
<evidence type="ECO:0000256" key="1">
    <source>
        <dbReference type="SAM" id="Phobius"/>
    </source>
</evidence>
<dbReference type="Proteomes" id="UP000326565">
    <property type="component" value="Unassembled WGS sequence"/>
</dbReference>
<keyword evidence="1" id="KW-1133">Transmembrane helix</keyword>
<evidence type="ECO:0000313" key="4">
    <source>
        <dbReference type="Proteomes" id="UP000326565"/>
    </source>
</evidence>
<organism evidence="3 4">
    <name type="scientific">Aspergillus leporis</name>
    <dbReference type="NCBI Taxonomy" id="41062"/>
    <lineage>
        <taxon>Eukaryota</taxon>
        <taxon>Fungi</taxon>
        <taxon>Dikarya</taxon>
        <taxon>Ascomycota</taxon>
        <taxon>Pezizomycotina</taxon>
        <taxon>Eurotiomycetes</taxon>
        <taxon>Eurotiomycetidae</taxon>
        <taxon>Eurotiales</taxon>
        <taxon>Aspergillaceae</taxon>
        <taxon>Aspergillus</taxon>
        <taxon>Aspergillus subgen. Circumdati</taxon>
    </lineage>
</organism>
<proteinExistence type="predicted"/>